<dbReference type="STRING" id="764298.STRMA_1930"/>
<dbReference type="CDD" id="cd24032">
    <property type="entry name" value="ASKHA_NBD_TsaB"/>
    <property type="match status" value="1"/>
</dbReference>
<dbReference type="Gene3D" id="3.30.420.40">
    <property type="match status" value="2"/>
</dbReference>
<dbReference type="InterPro" id="IPR043129">
    <property type="entry name" value="ATPase_NBD"/>
</dbReference>
<dbReference type="PANTHER" id="PTHR11735">
    <property type="entry name" value="TRNA N6-ADENOSINE THREONYLCARBAMOYLTRANSFERASE"/>
    <property type="match status" value="1"/>
</dbReference>
<dbReference type="Pfam" id="PF00814">
    <property type="entry name" value="TsaD"/>
    <property type="match status" value="1"/>
</dbReference>
<sequence length="227" mass="24993">MKILAFDTSSTALSVAILEDDQLLADTVLTIKKSHSSSLLPAIDFLMRSVHLSPQDLDRLVVAQGPGSYTGLRVAAATAKTLAYTLAIELVGVSSLQALVPADTVGLVIPIIDARRQYVYVGFYENGKAKQPDTYIALTDLLEKLKDIAQLTFVGEVEAFRSQIERHFPQAKIIETLPSAFEIGKLGRKLQPVDVHAFVPNYLKKVEAEENWLKTHKESGLSYVKRV</sequence>
<dbReference type="GO" id="GO:0002949">
    <property type="term" value="P:tRNA threonylcarbamoyladenosine modification"/>
    <property type="evidence" value="ECO:0007669"/>
    <property type="project" value="InterPro"/>
</dbReference>
<dbReference type="RefSeq" id="WP_003081560.1">
    <property type="nucleotide sequence ID" value="NZ_AEUW02000001.1"/>
</dbReference>
<gene>
    <name evidence="2" type="primary">yeaZ</name>
    <name evidence="2" type="ORF">STRMA_1930</name>
</gene>
<accession>G5JX61</accession>
<dbReference type="OrthoDB" id="9784166at2"/>
<dbReference type="SUPFAM" id="SSF53067">
    <property type="entry name" value="Actin-like ATPase domain"/>
    <property type="match status" value="2"/>
</dbReference>
<organism evidence="2 3">
    <name type="scientific">Streptococcus macacae NCTC 11558</name>
    <dbReference type="NCBI Taxonomy" id="764298"/>
    <lineage>
        <taxon>Bacteria</taxon>
        <taxon>Bacillati</taxon>
        <taxon>Bacillota</taxon>
        <taxon>Bacilli</taxon>
        <taxon>Lactobacillales</taxon>
        <taxon>Streptococcaceae</taxon>
        <taxon>Streptococcus</taxon>
    </lineage>
</organism>
<dbReference type="InterPro" id="IPR022496">
    <property type="entry name" value="T6A_TsaB"/>
</dbReference>
<dbReference type="EMBL" id="AEUW02000001">
    <property type="protein sequence ID" value="EHJ52929.1"/>
    <property type="molecule type" value="Genomic_DNA"/>
</dbReference>
<evidence type="ECO:0000313" key="3">
    <source>
        <dbReference type="Proteomes" id="UP000003573"/>
    </source>
</evidence>
<keyword evidence="3" id="KW-1185">Reference proteome</keyword>
<protein>
    <submittedName>
        <fullName evidence="2">Universal bacterial protein YeaZ</fullName>
    </submittedName>
</protein>
<dbReference type="eggNOG" id="COG1214">
    <property type="taxonomic scope" value="Bacteria"/>
</dbReference>
<evidence type="ECO:0000313" key="2">
    <source>
        <dbReference type="EMBL" id="EHJ52929.1"/>
    </source>
</evidence>
<dbReference type="GO" id="GO:0005829">
    <property type="term" value="C:cytosol"/>
    <property type="evidence" value="ECO:0007669"/>
    <property type="project" value="TreeGrafter"/>
</dbReference>
<evidence type="ECO:0000259" key="1">
    <source>
        <dbReference type="Pfam" id="PF00814"/>
    </source>
</evidence>
<name>G5JX61_9STRE</name>
<feature type="domain" description="Gcp-like" evidence="1">
    <location>
        <begin position="32"/>
        <end position="211"/>
    </location>
</feature>
<proteinExistence type="predicted"/>
<dbReference type="Proteomes" id="UP000003573">
    <property type="component" value="Unassembled WGS sequence"/>
</dbReference>
<dbReference type="PANTHER" id="PTHR11735:SF11">
    <property type="entry name" value="TRNA THREONYLCARBAMOYLADENOSINE BIOSYNTHESIS PROTEIN TSAB"/>
    <property type="match status" value="1"/>
</dbReference>
<dbReference type="NCBIfam" id="TIGR03725">
    <property type="entry name" value="T6A_YeaZ"/>
    <property type="match status" value="1"/>
</dbReference>
<dbReference type="InterPro" id="IPR000905">
    <property type="entry name" value="Gcp-like_dom"/>
</dbReference>
<comment type="caution">
    <text evidence="2">The sequence shown here is derived from an EMBL/GenBank/DDBJ whole genome shotgun (WGS) entry which is preliminary data.</text>
</comment>
<reference evidence="2 3" key="1">
    <citation type="journal article" date="2014" name="Int. J. Syst. Evol. Microbiol.">
        <title>Phylogenomics and the dynamic genome evolution of the genus Streptococcus.</title>
        <authorList>
            <consortium name="The Broad Institute Genome Sequencing Platform"/>
            <person name="Richards V.P."/>
            <person name="Palmer S.R."/>
            <person name="Pavinski Bitar P.D."/>
            <person name="Qin X."/>
            <person name="Weinstock G.M."/>
            <person name="Highlander S.K."/>
            <person name="Town C.D."/>
            <person name="Burne R.A."/>
            <person name="Stanhope M.J."/>
        </authorList>
    </citation>
    <scope>NUCLEOTIDE SEQUENCE [LARGE SCALE GENOMIC DNA]</scope>
    <source>
        <strain evidence="2 3">NCTC 11558</strain>
    </source>
</reference>
<dbReference type="AlphaFoldDB" id="G5JX61"/>